<evidence type="ECO:0000259" key="7">
    <source>
        <dbReference type="PROSITE" id="PS50850"/>
    </source>
</evidence>
<feature type="transmembrane region" description="Helical" evidence="6">
    <location>
        <begin position="272"/>
        <end position="292"/>
    </location>
</feature>
<dbReference type="GO" id="GO:0005886">
    <property type="term" value="C:plasma membrane"/>
    <property type="evidence" value="ECO:0007669"/>
    <property type="project" value="TreeGrafter"/>
</dbReference>
<reference evidence="8" key="1">
    <citation type="submission" date="2023-08" db="EMBL/GenBank/DDBJ databases">
        <title>Black Yeasts Isolated from many extreme environments.</title>
        <authorList>
            <person name="Coleine C."/>
            <person name="Stajich J.E."/>
            <person name="Selbmann L."/>
        </authorList>
    </citation>
    <scope>NUCLEOTIDE SEQUENCE</scope>
    <source>
        <strain evidence="8">CCFEE 5810</strain>
    </source>
</reference>
<dbReference type="InterPro" id="IPR020846">
    <property type="entry name" value="MFS_dom"/>
</dbReference>
<evidence type="ECO:0000256" key="2">
    <source>
        <dbReference type="ARBA" id="ARBA00022448"/>
    </source>
</evidence>
<feature type="transmembrane region" description="Helical" evidence="6">
    <location>
        <begin position="242"/>
        <end position="266"/>
    </location>
</feature>
<feature type="transmembrane region" description="Helical" evidence="6">
    <location>
        <begin position="384"/>
        <end position="401"/>
    </location>
</feature>
<feature type="transmembrane region" description="Helical" evidence="6">
    <location>
        <begin position="495"/>
        <end position="520"/>
    </location>
</feature>
<dbReference type="PROSITE" id="PS50850">
    <property type="entry name" value="MFS"/>
    <property type="match status" value="1"/>
</dbReference>
<dbReference type="Gene3D" id="1.20.1250.20">
    <property type="entry name" value="MFS general substrate transporter like domains"/>
    <property type="match status" value="1"/>
</dbReference>
<feature type="transmembrane region" description="Helical" evidence="6">
    <location>
        <begin position="354"/>
        <end position="377"/>
    </location>
</feature>
<feature type="transmembrane region" description="Helical" evidence="6">
    <location>
        <begin position="407"/>
        <end position="425"/>
    </location>
</feature>
<dbReference type="PANTHER" id="PTHR23501:SF195">
    <property type="entry name" value="PEP5"/>
    <property type="match status" value="1"/>
</dbReference>
<keyword evidence="5 6" id="KW-0472">Membrane</keyword>
<feature type="transmembrane region" description="Helical" evidence="6">
    <location>
        <begin position="113"/>
        <end position="132"/>
    </location>
</feature>
<proteinExistence type="predicted"/>
<feature type="transmembrane region" description="Helical" evidence="6">
    <location>
        <begin position="44"/>
        <end position="63"/>
    </location>
</feature>
<feature type="transmembrane region" description="Helical" evidence="6">
    <location>
        <begin position="138"/>
        <end position="159"/>
    </location>
</feature>
<evidence type="ECO:0000313" key="8">
    <source>
        <dbReference type="EMBL" id="KAK5692417.1"/>
    </source>
</evidence>
<evidence type="ECO:0000256" key="5">
    <source>
        <dbReference type="ARBA" id="ARBA00023136"/>
    </source>
</evidence>
<feature type="transmembrane region" description="Helical" evidence="6">
    <location>
        <begin position="171"/>
        <end position="190"/>
    </location>
</feature>
<dbReference type="Proteomes" id="UP001310594">
    <property type="component" value="Unassembled WGS sequence"/>
</dbReference>
<feature type="transmembrane region" description="Helical" evidence="6">
    <location>
        <begin position="313"/>
        <end position="334"/>
    </location>
</feature>
<evidence type="ECO:0000256" key="1">
    <source>
        <dbReference type="ARBA" id="ARBA00004141"/>
    </source>
</evidence>
<dbReference type="InterPro" id="IPR036259">
    <property type="entry name" value="MFS_trans_sf"/>
</dbReference>
<feature type="transmembrane region" description="Helical" evidence="6">
    <location>
        <begin position="202"/>
        <end position="222"/>
    </location>
</feature>
<sequence>MAVDELNTVVAEKGDIRYDEEASTVSPPSEPHELGAEATMTWKTWLVIFILSSCFGLSFWPVPTTGALQGKLAIKLGDTTGTSTYWYIPAYTTANALGFLVAGANSDLFGRRWFLLFGEVAAAVGMIVSATAHSAEQFTAGLAIAGFGGGFCQMAMCSIPELMPNKYRHIGITLSDGFVFLIVIIGPVVGRYAIDAGDGWRYIYYGGFVAQIISLVSLYLLYHPPKHPKGVPRGEAVRGLDYVGTLLVIPGVCLVLVGIISTTYMSTTSAKVLAPMCTGFGLLIAFGLWETFGNAKYPLCPPRIFRSHKGREFTVPFILAFIVTMFYYGINVIYPTMVSVFYVTPTTTRSEELLLTLPGNIGLVFGAMLLIGFGNLLGHWKWTLVASWIGMTVFGGLMALVTPTNKGMMIAFTFLMQTFFGWAQYESIAFTQLGVHQHDLGLSGGLAGVARYAGGSLAQAIYVSVLANTQAARAAVSVPAAVLQAGGSTTMASEILAAFPLGATALAAVPGVTADILAAAGTAYQWSYAHGLSITALSSLAFGGVGLVCCFLLENIDSKMNNTTNVFLENDINADKNESGTH</sequence>
<evidence type="ECO:0000256" key="3">
    <source>
        <dbReference type="ARBA" id="ARBA00022692"/>
    </source>
</evidence>
<dbReference type="SUPFAM" id="SSF103473">
    <property type="entry name" value="MFS general substrate transporter"/>
    <property type="match status" value="1"/>
</dbReference>
<keyword evidence="3 6" id="KW-0812">Transmembrane</keyword>
<name>A0AAN7W8J4_9PEZI</name>
<comment type="caution">
    <text evidence="8">The sequence shown here is derived from an EMBL/GenBank/DDBJ whole genome shotgun (WGS) entry which is preliminary data.</text>
</comment>
<evidence type="ECO:0000256" key="6">
    <source>
        <dbReference type="SAM" id="Phobius"/>
    </source>
</evidence>
<dbReference type="AlphaFoldDB" id="A0AAN7W8J4"/>
<dbReference type="GO" id="GO:0022857">
    <property type="term" value="F:transmembrane transporter activity"/>
    <property type="evidence" value="ECO:0007669"/>
    <property type="project" value="InterPro"/>
</dbReference>
<organism evidence="8 9">
    <name type="scientific">Elasticomyces elasticus</name>
    <dbReference type="NCBI Taxonomy" id="574655"/>
    <lineage>
        <taxon>Eukaryota</taxon>
        <taxon>Fungi</taxon>
        <taxon>Dikarya</taxon>
        <taxon>Ascomycota</taxon>
        <taxon>Pezizomycotina</taxon>
        <taxon>Dothideomycetes</taxon>
        <taxon>Dothideomycetidae</taxon>
        <taxon>Mycosphaerellales</taxon>
        <taxon>Teratosphaeriaceae</taxon>
        <taxon>Elasticomyces</taxon>
    </lineage>
</organism>
<accession>A0AAN7W8J4</accession>
<keyword evidence="2" id="KW-0813">Transport</keyword>
<gene>
    <name evidence="8" type="ORF">LTR97_010725</name>
</gene>
<dbReference type="EMBL" id="JAVRQU010000019">
    <property type="protein sequence ID" value="KAK5692417.1"/>
    <property type="molecule type" value="Genomic_DNA"/>
</dbReference>
<protein>
    <recommendedName>
        <fullName evidence="7">Major facilitator superfamily (MFS) profile domain-containing protein</fullName>
    </recommendedName>
</protein>
<dbReference type="Pfam" id="PF06609">
    <property type="entry name" value="TRI12"/>
    <property type="match status" value="1"/>
</dbReference>
<feature type="transmembrane region" description="Helical" evidence="6">
    <location>
        <begin position="83"/>
        <end position="101"/>
    </location>
</feature>
<feature type="domain" description="Major facilitator superfamily (MFS) profile" evidence="7">
    <location>
        <begin position="44"/>
        <end position="505"/>
    </location>
</feature>
<evidence type="ECO:0000313" key="9">
    <source>
        <dbReference type="Proteomes" id="UP001310594"/>
    </source>
</evidence>
<dbReference type="PROSITE" id="PS00216">
    <property type="entry name" value="SUGAR_TRANSPORT_1"/>
    <property type="match status" value="1"/>
</dbReference>
<dbReference type="InterPro" id="IPR010573">
    <property type="entry name" value="MFS_Str1/Tri12-like"/>
</dbReference>
<dbReference type="PANTHER" id="PTHR23501">
    <property type="entry name" value="MAJOR FACILITATOR SUPERFAMILY"/>
    <property type="match status" value="1"/>
</dbReference>
<evidence type="ECO:0000256" key="4">
    <source>
        <dbReference type="ARBA" id="ARBA00022989"/>
    </source>
</evidence>
<keyword evidence="4 6" id="KW-1133">Transmembrane helix</keyword>
<dbReference type="InterPro" id="IPR005829">
    <property type="entry name" value="Sugar_transporter_CS"/>
</dbReference>
<comment type="subcellular location">
    <subcellularLocation>
        <location evidence="1">Membrane</location>
        <topology evidence="1">Multi-pass membrane protein</topology>
    </subcellularLocation>
</comment>
<feature type="transmembrane region" description="Helical" evidence="6">
    <location>
        <begin position="532"/>
        <end position="553"/>
    </location>
</feature>